<name>A0A426XWZ7_ENSVE</name>
<dbReference type="Proteomes" id="UP000287651">
    <property type="component" value="Unassembled WGS sequence"/>
</dbReference>
<comment type="caution">
    <text evidence="1">The sequence shown here is derived from an EMBL/GenBank/DDBJ whole genome shotgun (WGS) entry which is preliminary data.</text>
</comment>
<dbReference type="EMBL" id="AMZH03016737">
    <property type="protein sequence ID" value="RRT44043.1"/>
    <property type="molecule type" value="Genomic_DNA"/>
</dbReference>
<gene>
    <name evidence="1" type="ORF">B296_00010920</name>
</gene>
<reference evidence="1 2" key="1">
    <citation type="journal article" date="2014" name="Agronomy (Basel)">
        <title>A Draft Genome Sequence for Ensete ventricosum, the Drought-Tolerant Tree Against Hunger.</title>
        <authorList>
            <person name="Harrison J."/>
            <person name="Moore K.A."/>
            <person name="Paszkiewicz K."/>
            <person name="Jones T."/>
            <person name="Grant M."/>
            <person name="Ambacheew D."/>
            <person name="Muzemil S."/>
            <person name="Studholme D.J."/>
        </authorList>
    </citation>
    <scope>NUCLEOTIDE SEQUENCE [LARGE SCALE GENOMIC DNA]</scope>
</reference>
<proteinExistence type="predicted"/>
<protein>
    <submittedName>
        <fullName evidence="1">Uncharacterized protein</fullName>
    </submittedName>
</protein>
<accession>A0A426XWZ7</accession>
<evidence type="ECO:0000313" key="2">
    <source>
        <dbReference type="Proteomes" id="UP000287651"/>
    </source>
</evidence>
<evidence type="ECO:0000313" key="1">
    <source>
        <dbReference type="EMBL" id="RRT44043.1"/>
    </source>
</evidence>
<dbReference type="AlphaFoldDB" id="A0A426XWZ7"/>
<sequence length="92" mass="10771">MDSTYPCMRVDFPQWEDGDPTRWISRSERYFRYHRTLEASIVSIAAIHLEEKLLNSMIDISIPTESQHGETLSPIYRQPVTSAKEVIERRTS</sequence>
<organism evidence="1 2">
    <name type="scientific">Ensete ventricosum</name>
    <name type="common">Abyssinian banana</name>
    <name type="synonym">Musa ensete</name>
    <dbReference type="NCBI Taxonomy" id="4639"/>
    <lineage>
        <taxon>Eukaryota</taxon>
        <taxon>Viridiplantae</taxon>
        <taxon>Streptophyta</taxon>
        <taxon>Embryophyta</taxon>
        <taxon>Tracheophyta</taxon>
        <taxon>Spermatophyta</taxon>
        <taxon>Magnoliopsida</taxon>
        <taxon>Liliopsida</taxon>
        <taxon>Zingiberales</taxon>
        <taxon>Musaceae</taxon>
        <taxon>Ensete</taxon>
    </lineage>
</organism>